<dbReference type="AlphaFoldDB" id="X0SV22"/>
<dbReference type="InterPro" id="IPR000160">
    <property type="entry name" value="GGDEF_dom"/>
</dbReference>
<dbReference type="NCBIfam" id="TIGR00254">
    <property type="entry name" value="GGDEF"/>
    <property type="match status" value="1"/>
</dbReference>
<proteinExistence type="predicted"/>
<sequence length="250" mass="28522">MVRSPRSSRKPADDYLICPVDIKLIGNGSKPAEPVQRTRQISFVRGDYKDARIRELEKLATEDDLTGLKNRRYVREFLRQIIERAKREDLRVTLFLFDIDNFKHYNDTYGHAVGDMVLRQAAVMMRRCCRAHDVTGRIGGDEFAVIFWDLPGSEGRQDKSEKVRAERRGADIEHPQEAFFMSERFRKEISSAEFSFLGHEGKGVLTISGGLASFSSDGMTAEELLEQADRAMLEAKRSGKNRIYLVGKAK</sequence>
<organism evidence="2">
    <name type="scientific">marine sediment metagenome</name>
    <dbReference type="NCBI Taxonomy" id="412755"/>
    <lineage>
        <taxon>unclassified sequences</taxon>
        <taxon>metagenomes</taxon>
        <taxon>ecological metagenomes</taxon>
    </lineage>
</organism>
<dbReference type="GO" id="GO:0005886">
    <property type="term" value="C:plasma membrane"/>
    <property type="evidence" value="ECO:0007669"/>
    <property type="project" value="TreeGrafter"/>
</dbReference>
<dbReference type="Pfam" id="PF00990">
    <property type="entry name" value="GGDEF"/>
    <property type="match status" value="2"/>
</dbReference>
<dbReference type="GO" id="GO:0043709">
    <property type="term" value="P:cell adhesion involved in single-species biofilm formation"/>
    <property type="evidence" value="ECO:0007669"/>
    <property type="project" value="TreeGrafter"/>
</dbReference>
<dbReference type="PROSITE" id="PS50887">
    <property type="entry name" value="GGDEF"/>
    <property type="match status" value="1"/>
</dbReference>
<dbReference type="CDD" id="cd01949">
    <property type="entry name" value="GGDEF"/>
    <property type="match status" value="1"/>
</dbReference>
<protein>
    <recommendedName>
        <fullName evidence="1">GGDEF domain-containing protein</fullName>
    </recommendedName>
</protein>
<dbReference type="GO" id="GO:0052621">
    <property type="term" value="F:diguanylate cyclase activity"/>
    <property type="evidence" value="ECO:0007669"/>
    <property type="project" value="TreeGrafter"/>
</dbReference>
<dbReference type="InterPro" id="IPR050469">
    <property type="entry name" value="Diguanylate_Cyclase"/>
</dbReference>
<accession>X0SV22</accession>
<dbReference type="GO" id="GO:1902201">
    <property type="term" value="P:negative regulation of bacterial-type flagellum-dependent cell motility"/>
    <property type="evidence" value="ECO:0007669"/>
    <property type="project" value="TreeGrafter"/>
</dbReference>
<dbReference type="PANTHER" id="PTHR45138:SF9">
    <property type="entry name" value="DIGUANYLATE CYCLASE DGCM-RELATED"/>
    <property type="match status" value="1"/>
</dbReference>
<evidence type="ECO:0000313" key="2">
    <source>
        <dbReference type="EMBL" id="GAF78961.1"/>
    </source>
</evidence>
<evidence type="ECO:0000259" key="1">
    <source>
        <dbReference type="PROSITE" id="PS50887"/>
    </source>
</evidence>
<dbReference type="InterPro" id="IPR043128">
    <property type="entry name" value="Rev_trsase/Diguanyl_cyclase"/>
</dbReference>
<dbReference type="InterPro" id="IPR029787">
    <property type="entry name" value="Nucleotide_cyclase"/>
</dbReference>
<dbReference type="PANTHER" id="PTHR45138">
    <property type="entry name" value="REGULATORY COMPONENTS OF SENSORY TRANSDUCTION SYSTEM"/>
    <property type="match status" value="1"/>
</dbReference>
<dbReference type="FunFam" id="3.30.70.270:FF:000001">
    <property type="entry name" value="Diguanylate cyclase domain protein"/>
    <property type="match status" value="1"/>
</dbReference>
<dbReference type="SUPFAM" id="SSF55073">
    <property type="entry name" value="Nucleotide cyclase"/>
    <property type="match status" value="1"/>
</dbReference>
<dbReference type="EMBL" id="BARS01007147">
    <property type="protein sequence ID" value="GAF78961.1"/>
    <property type="molecule type" value="Genomic_DNA"/>
</dbReference>
<dbReference type="Gene3D" id="3.30.70.270">
    <property type="match status" value="1"/>
</dbReference>
<dbReference type="SMART" id="SM00267">
    <property type="entry name" value="GGDEF"/>
    <property type="match status" value="1"/>
</dbReference>
<reference evidence="2" key="1">
    <citation type="journal article" date="2014" name="Front. Microbiol.">
        <title>High frequency of phylogenetically diverse reductive dehalogenase-homologous genes in deep subseafloor sedimentary metagenomes.</title>
        <authorList>
            <person name="Kawai M."/>
            <person name="Futagami T."/>
            <person name="Toyoda A."/>
            <person name="Takaki Y."/>
            <person name="Nishi S."/>
            <person name="Hori S."/>
            <person name="Arai W."/>
            <person name="Tsubouchi T."/>
            <person name="Morono Y."/>
            <person name="Uchiyama I."/>
            <person name="Ito T."/>
            <person name="Fujiyama A."/>
            <person name="Inagaki F."/>
            <person name="Takami H."/>
        </authorList>
    </citation>
    <scope>NUCLEOTIDE SEQUENCE</scope>
    <source>
        <strain evidence="2">Expedition CK06-06</strain>
    </source>
</reference>
<feature type="domain" description="GGDEF" evidence="1">
    <location>
        <begin position="90"/>
        <end position="248"/>
    </location>
</feature>
<name>X0SV22_9ZZZZ</name>
<gene>
    <name evidence="2" type="ORF">S01H1_13817</name>
</gene>
<comment type="caution">
    <text evidence="2">The sequence shown here is derived from an EMBL/GenBank/DDBJ whole genome shotgun (WGS) entry which is preliminary data.</text>
</comment>